<accession>A0A166M6D3</accession>
<dbReference type="EMBL" id="KV417531">
    <property type="protein sequence ID" value="KZP23683.1"/>
    <property type="molecule type" value="Genomic_DNA"/>
</dbReference>
<proteinExistence type="predicted"/>
<name>A0A166M6D3_9AGAM</name>
<feature type="region of interest" description="Disordered" evidence="1">
    <location>
        <begin position="42"/>
        <end position="63"/>
    </location>
</feature>
<gene>
    <name evidence="2" type="ORF">FIBSPDRAFT_858271</name>
</gene>
<protein>
    <submittedName>
        <fullName evidence="2">Uncharacterized protein</fullName>
    </submittedName>
</protein>
<keyword evidence="3" id="KW-1185">Reference proteome</keyword>
<dbReference type="AlphaFoldDB" id="A0A166M6D3"/>
<reference evidence="2 3" key="1">
    <citation type="journal article" date="2016" name="Mol. Biol. Evol.">
        <title>Comparative Genomics of Early-Diverging Mushroom-Forming Fungi Provides Insights into the Origins of Lignocellulose Decay Capabilities.</title>
        <authorList>
            <person name="Nagy L.G."/>
            <person name="Riley R."/>
            <person name="Tritt A."/>
            <person name="Adam C."/>
            <person name="Daum C."/>
            <person name="Floudas D."/>
            <person name="Sun H."/>
            <person name="Yadav J.S."/>
            <person name="Pangilinan J."/>
            <person name="Larsson K.H."/>
            <person name="Matsuura K."/>
            <person name="Barry K."/>
            <person name="Labutti K."/>
            <person name="Kuo R."/>
            <person name="Ohm R.A."/>
            <person name="Bhattacharya S.S."/>
            <person name="Shirouzu T."/>
            <person name="Yoshinaga Y."/>
            <person name="Martin F.M."/>
            <person name="Grigoriev I.V."/>
            <person name="Hibbett D.S."/>
        </authorList>
    </citation>
    <scope>NUCLEOTIDE SEQUENCE [LARGE SCALE GENOMIC DNA]</scope>
    <source>
        <strain evidence="2 3">CBS 109695</strain>
    </source>
</reference>
<organism evidence="2 3">
    <name type="scientific">Athelia psychrophila</name>
    <dbReference type="NCBI Taxonomy" id="1759441"/>
    <lineage>
        <taxon>Eukaryota</taxon>
        <taxon>Fungi</taxon>
        <taxon>Dikarya</taxon>
        <taxon>Basidiomycota</taxon>
        <taxon>Agaricomycotina</taxon>
        <taxon>Agaricomycetes</taxon>
        <taxon>Agaricomycetidae</taxon>
        <taxon>Atheliales</taxon>
        <taxon>Atheliaceae</taxon>
        <taxon>Athelia</taxon>
    </lineage>
</organism>
<evidence type="ECO:0000313" key="2">
    <source>
        <dbReference type="EMBL" id="KZP23683.1"/>
    </source>
</evidence>
<sequence length="111" mass="11810">MSSYNTHPTHQSHLTNVNGDHLTIHTRDIIINYHMHGPVAGASSLDRDHAGATGGGGSDALPRAAQHPNVMVSIIQPTPRSTCRATSNLTWAAQGGPGWVLGWFLSMFGLC</sequence>
<evidence type="ECO:0000313" key="3">
    <source>
        <dbReference type="Proteomes" id="UP000076532"/>
    </source>
</evidence>
<dbReference type="Proteomes" id="UP000076532">
    <property type="component" value="Unassembled WGS sequence"/>
</dbReference>
<evidence type="ECO:0000256" key="1">
    <source>
        <dbReference type="SAM" id="MobiDB-lite"/>
    </source>
</evidence>